<keyword evidence="2" id="KW-0472">Membrane</keyword>
<keyword evidence="2" id="KW-0812">Transmembrane</keyword>
<evidence type="ECO:0000256" key="1">
    <source>
        <dbReference type="SAM" id="MobiDB-lite"/>
    </source>
</evidence>
<proteinExistence type="predicted"/>
<dbReference type="EMBL" id="LCQW01000015">
    <property type="protein sequence ID" value="KKW23863.1"/>
    <property type="molecule type" value="Genomic_DNA"/>
</dbReference>
<feature type="compositionally biased region" description="Basic and acidic residues" evidence="1">
    <location>
        <begin position="13"/>
        <end position="23"/>
    </location>
</feature>
<dbReference type="AlphaFoldDB" id="A0A0G1WYA3"/>
<feature type="domain" description="DUF7282" evidence="3">
    <location>
        <begin position="95"/>
        <end position="174"/>
    </location>
</feature>
<organism evidence="4 5">
    <name type="scientific">Candidatus Kaiserbacteria bacterium GW2011_GWA2_52_12</name>
    <dbReference type="NCBI Taxonomy" id="1618671"/>
    <lineage>
        <taxon>Bacteria</taxon>
        <taxon>Candidatus Kaiseribacteriota</taxon>
    </lineage>
</organism>
<dbReference type="Pfam" id="PF23951">
    <property type="entry name" value="DUF7282"/>
    <property type="match status" value="1"/>
</dbReference>
<reference evidence="4 5" key="1">
    <citation type="journal article" date="2015" name="Nature">
        <title>rRNA introns, odd ribosomes, and small enigmatic genomes across a large radiation of phyla.</title>
        <authorList>
            <person name="Brown C.T."/>
            <person name="Hug L.A."/>
            <person name="Thomas B.C."/>
            <person name="Sharon I."/>
            <person name="Castelle C.J."/>
            <person name="Singh A."/>
            <person name="Wilkins M.J."/>
            <person name="Williams K.H."/>
            <person name="Banfield J.F."/>
        </authorList>
    </citation>
    <scope>NUCLEOTIDE SEQUENCE [LARGE SCALE GENOMIC DNA]</scope>
</reference>
<evidence type="ECO:0000313" key="4">
    <source>
        <dbReference type="EMBL" id="KKW23863.1"/>
    </source>
</evidence>
<evidence type="ECO:0000256" key="2">
    <source>
        <dbReference type="SAM" id="Phobius"/>
    </source>
</evidence>
<dbReference type="Proteomes" id="UP000034273">
    <property type="component" value="Unassembled WGS sequence"/>
</dbReference>
<accession>A0A0G1WYA3</accession>
<comment type="caution">
    <text evidence="4">The sequence shown here is derived from an EMBL/GenBank/DDBJ whole genome shotgun (WGS) entry which is preliminary data.</text>
</comment>
<evidence type="ECO:0000259" key="3">
    <source>
        <dbReference type="Pfam" id="PF23951"/>
    </source>
</evidence>
<keyword evidence="2" id="KW-1133">Transmembrane helix</keyword>
<name>A0A0G1WYA3_9BACT</name>
<feature type="compositionally biased region" description="Polar residues" evidence="1">
    <location>
        <begin position="1"/>
        <end position="12"/>
    </location>
</feature>
<feature type="region of interest" description="Disordered" evidence="1">
    <location>
        <begin position="1"/>
        <end position="23"/>
    </location>
</feature>
<evidence type="ECO:0000313" key="5">
    <source>
        <dbReference type="Proteomes" id="UP000034273"/>
    </source>
</evidence>
<gene>
    <name evidence="4" type="ORF">UY67_C0015G0007</name>
</gene>
<dbReference type="InterPro" id="IPR055706">
    <property type="entry name" value="Slg1/2_DUF7282"/>
</dbReference>
<feature type="transmembrane region" description="Helical" evidence="2">
    <location>
        <begin position="37"/>
        <end position="56"/>
    </location>
</feature>
<sequence>MEIKKNMNQLNQPKHDQKLLDPAKHGPLPEFELTTKWLAGGILAALVVLAGGWLIARNNTANEEVAKTDSTEKTADIVPIVQASAAVVAADGEALTVSDQAAGSEVAVANMTIGKTTWVAIRDAKTKWILGARRFESGITTGTVELLRATTAGTAYEAVMYVDNGDNVFDFHTDSLVDGIVSTFTVK</sequence>
<protein>
    <recommendedName>
        <fullName evidence="3">DUF7282 domain-containing protein</fullName>
    </recommendedName>
</protein>